<keyword evidence="2" id="KW-1185">Reference proteome</keyword>
<dbReference type="Proteomes" id="UP000060699">
    <property type="component" value="Chromosome"/>
</dbReference>
<evidence type="ECO:0000313" key="1">
    <source>
        <dbReference type="EMBL" id="ALV05477.1"/>
    </source>
</evidence>
<dbReference type="AlphaFoldDB" id="A0A0U3DXF4"/>
<proteinExistence type="predicted"/>
<evidence type="ECO:0000313" key="2">
    <source>
        <dbReference type="Proteomes" id="UP000060699"/>
    </source>
</evidence>
<organism evidence="1 2">
    <name type="scientific">Roseateles depolymerans</name>
    <dbReference type="NCBI Taxonomy" id="76731"/>
    <lineage>
        <taxon>Bacteria</taxon>
        <taxon>Pseudomonadati</taxon>
        <taxon>Pseudomonadota</taxon>
        <taxon>Betaproteobacteria</taxon>
        <taxon>Burkholderiales</taxon>
        <taxon>Sphaerotilaceae</taxon>
        <taxon>Roseateles</taxon>
    </lineage>
</organism>
<name>A0A0U3DXF4_9BURK</name>
<reference evidence="1 2" key="1">
    <citation type="submission" date="2015-12" db="EMBL/GenBank/DDBJ databases">
        <title>Complete genome of Roseateles depolymerans KCTC 42856.</title>
        <authorList>
            <person name="Kim K.M."/>
        </authorList>
    </citation>
    <scope>NUCLEOTIDE SEQUENCE [LARGE SCALE GENOMIC DNA]</scope>
    <source>
        <strain evidence="1 2">KCTC 42856</strain>
    </source>
</reference>
<gene>
    <name evidence="1" type="ORF">RD2015_982</name>
</gene>
<dbReference type="STRING" id="76731.RD2015_982"/>
<accession>A0A0U3DXF4</accession>
<protein>
    <submittedName>
        <fullName evidence="1">Uncharacterized protein</fullName>
    </submittedName>
</protein>
<dbReference type="EMBL" id="CP013729">
    <property type="protein sequence ID" value="ALV05477.1"/>
    <property type="molecule type" value="Genomic_DNA"/>
</dbReference>
<sequence length="119" mass="12623">MTLIEILCAVLVMTLGLLGLVSVMAKASQVTIATDDAQRAASLANEMATQMWLTGTVVVPTDVQTAWKARVANATDAGLAGGVGTITQPDSTNFARITITWTPPGGRQRQYFTDVRLNN</sequence>
<dbReference type="KEGG" id="rdp:RD2015_982"/>